<evidence type="ECO:0000256" key="1">
    <source>
        <dbReference type="SAM" id="Coils"/>
    </source>
</evidence>
<reference evidence="2" key="1">
    <citation type="submission" date="2023-06" db="EMBL/GenBank/DDBJ databases">
        <title>Genomic of Agaribacillus aureum.</title>
        <authorList>
            <person name="Wang G."/>
        </authorList>
    </citation>
    <scope>NUCLEOTIDE SEQUENCE</scope>
    <source>
        <strain evidence="2">BMA12</strain>
    </source>
</reference>
<name>A0ABT8LAC7_9BACT</name>
<gene>
    <name evidence="2" type="ORF">QQ020_21290</name>
</gene>
<comment type="caution">
    <text evidence="2">The sequence shown here is derived from an EMBL/GenBank/DDBJ whole genome shotgun (WGS) entry which is preliminary data.</text>
</comment>
<evidence type="ECO:0000313" key="3">
    <source>
        <dbReference type="Proteomes" id="UP001172083"/>
    </source>
</evidence>
<keyword evidence="3" id="KW-1185">Reference proteome</keyword>
<dbReference type="RefSeq" id="WP_346759967.1">
    <property type="nucleotide sequence ID" value="NZ_JAUJEB010000005.1"/>
</dbReference>
<accession>A0ABT8LAC7</accession>
<proteinExistence type="predicted"/>
<keyword evidence="1" id="KW-0175">Coiled coil</keyword>
<organism evidence="2 3">
    <name type="scientific">Agaribacillus aureus</name>
    <dbReference type="NCBI Taxonomy" id="3051825"/>
    <lineage>
        <taxon>Bacteria</taxon>
        <taxon>Pseudomonadati</taxon>
        <taxon>Bacteroidota</taxon>
        <taxon>Cytophagia</taxon>
        <taxon>Cytophagales</taxon>
        <taxon>Splendidivirgaceae</taxon>
        <taxon>Agaribacillus</taxon>
    </lineage>
</organism>
<evidence type="ECO:0000313" key="2">
    <source>
        <dbReference type="EMBL" id="MDN5214628.1"/>
    </source>
</evidence>
<dbReference type="EMBL" id="JAUJEB010000005">
    <property type="protein sequence ID" value="MDN5214628.1"/>
    <property type="molecule type" value="Genomic_DNA"/>
</dbReference>
<feature type="coiled-coil region" evidence="1">
    <location>
        <begin position="117"/>
        <end position="145"/>
    </location>
</feature>
<sequence length="420" mass="48734">MEPEKIKPEVHPKLAHLTKERREEFYNRFYNEKNSVLIDEFKIKGNANLHKLFEPKIIDEICEYCNVCLWEYYPSKSTQKIGGEKKCPRCDHTIYPNNEYSWRSYRCFCSNCTRVRFEKEERERKELEIKMLAEHEKLKEMLKNENEKPINLTELDFNEKVYLLSFLKGEQASSSEISRFSFYRPFMNLAPTTSLKEDIIKVLLKCKALKISQNANLDSYNNYIENNNIEDLLVSKSLELNINEANDLYQNCVEYLQNELKSDFLKGVIIWRRVALHECVEYLNDELLTIGLPVREGTTTVELFEELLNIYSVSQINKITERIIERAAKDKLSGSSSNTRIANNVVGGIRSYANKGINEGWCSSFVGLPEERRKPQSLLSKLVFNDVLSIGSKGYINAPSLGIFTVENGFNQNIIPPPVQ</sequence>
<dbReference type="Proteomes" id="UP001172083">
    <property type="component" value="Unassembled WGS sequence"/>
</dbReference>
<protein>
    <submittedName>
        <fullName evidence="2">Uncharacterized protein</fullName>
    </submittedName>
</protein>